<comment type="caution">
    <text evidence="1">The sequence shown here is derived from an EMBL/GenBank/DDBJ whole genome shotgun (WGS) entry which is preliminary data.</text>
</comment>
<dbReference type="Proteomes" id="UP000663864">
    <property type="component" value="Unassembled WGS sequence"/>
</dbReference>
<name>A0A815G6U2_9BILA</name>
<evidence type="ECO:0000313" key="1">
    <source>
        <dbReference type="EMBL" id="CAF1334586.1"/>
    </source>
</evidence>
<evidence type="ECO:0000313" key="2">
    <source>
        <dbReference type="Proteomes" id="UP000663864"/>
    </source>
</evidence>
<gene>
    <name evidence="1" type="ORF">ZHD862_LOCUS29711</name>
</gene>
<accession>A0A815G6U2</accession>
<dbReference type="EMBL" id="CAJNOT010002665">
    <property type="protein sequence ID" value="CAF1334586.1"/>
    <property type="molecule type" value="Genomic_DNA"/>
</dbReference>
<protein>
    <submittedName>
        <fullName evidence="1">Uncharacterized protein</fullName>
    </submittedName>
</protein>
<sequence>MCNVGSDCVSRSCASNTCQAPTCSDGVKNQDETDADCGGRTCEKCENGKVCNVASECISGECSSNLCQMCSLSSFINGDFESGNSNGWIIGGGVRISITSSKIQPKEYLPGGAYYNSTIAKQHSSIVSTGDDPLLKTLMPRITHNVF</sequence>
<proteinExistence type="predicted"/>
<organism evidence="1 2">
    <name type="scientific">Rotaria sordida</name>
    <dbReference type="NCBI Taxonomy" id="392033"/>
    <lineage>
        <taxon>Eukaryota</taxon>
        <taxon>Metazoa</taxon>
        <taxon>Spiralia</taxon>
        <taxon>Gnathifera</taxon>
        <taxon>Rotifera</taxon>
        <taxon>Eurotatoria</taxon>
        <taxon>Bdelloidea</taxon>
        <taxon>Philodinida</taxon>
        <taxon>Philodinidae</taxon>
        <taxon>Rotaria</taxon>
    </lineage>
</organism>
<dbReference type="AlphaFoldDB" id="A0A815G6U2"/>
<reference evidence="1" key="1">
    <citation type="submission" date="2021-02" db="EMBL/GenBank/DDBJ databases">
        <authorList>
            <person name="Nowell W R."/>
        </authorList>
    </citation>
    <scope>NUCLEOTIDE SEQUENCE</scope>
</reference>